<name>A0A1M6M7Q7_9ACTN</name>
<dbReference type="EMBL" id="FQZG01000082">
    <property type="protein sequence ID" value="SHJ79410.1"/>
    <property type="molecule type" value="Genomic_DNA"/>
</dbReference>
<dbReference type="InterPro" id="IPR039261">
    <property type="entry name" value="FNR_nucleotide-bd"/>
</dbReference>
<proteinExistence type="predicted"/>
<dbReference type="AlphaFoldDB" id="A0A1M6M7Q7"/>
<dbReference type="Pfam" id="PF04954">
    <property type="entry name" value="SIP"/>
    <property type="match status" value="1"/>
</dbReference>
<sequence>MPPRQRVLRRATVKATRQLSTNLIRVTFDCPELAGMDLPFTDHYIKILFVPGTQRPFDPDTDGDPSDVAAVTRTYSLRSHDASNGAITVDFVVHGDAGLAGPWAAHAEVGDRIGFFGPGGAWAPDPDIDHFVLVGDESAAPAICAAIEALPEATTAEVFLEIASQGDTFPVPARDGVSLTWVPRDGAPYGSELTRVVRAAGHPAARTRWFVHGVAEMVKELRRHLFVDLGLPRTDVSISGYWRSGMNEDGWQSSKHEFVETMDADEAAAGAEPVPPKEPRRA</sequence>
<dbReference type="STRING" id="1123357.SAMN02745244_03276"/>
<evidence type="ECO:0000256" key="1">
    <source>
        <dbReference type="SAM" id="MobiDB-lite"/>
    </source>
</evidence>
<dbReference type="GO" id="GO:0016491">
    <property type="term" value="F:oxidoreductase activity"/>
    <property type="evidence" value="ECO:0007669"/>
    <property type="project" value="InterPro"/>
</dbReference>
<feature type="region of interest" description="Disordered" evidence="1">
    <location>
        <begin position="263"/>
        <end position="282"/>
    </location>
</feature>
<dbReference type="PROSITE" id="PS51384">
    <property type="entry name" value="FAD_FR"/>
    <property type="match status" value="1"/>
</dbReference>
<dbReference type="Proteomes" id="UP000184512">
    <property type="component" value="Unassembled WGS sequence"/>
</dbReference>
<dbReference type="InterPro" id="IPR039374">
    <property type="entry name" value="SIP_fam"/>
</dbReference>
<evidence type="ECO:0000313" key="3">
    <source>
        <dbReference type="EMBL" id="SHJ79410.1"/>
    </source>
</evidence>
<dbReference type="InterPro" id="IPR013113">
    <property type="entry name" value="SIP_FAD-bd"/>
</dbReference>
<dbReference type="PANTHER" id="PTHR30157">
    <property type="entry name" value="FERRIC REDUCTASE, NADPH-DEPENDENT"/>
    <property type="match status" value="1"/>
</dbReference>
<dbReference type="CDD" id="cd06193">
    <property type="entry name" value="siderophore_interacting"/>
    <property type="match status" value="1"/>
</dbReference>
<dbReference type="SUPFAM" id="SSF63380">
    <property type="entry name" value="Riboflavin synthase domain-like"/>
    <property type="match status" value="1"/>
</dbReference>
<accession>A0A1M6M7Q7</accession>
<dbReference type="Gene3D" id="2.40.30.10">
    <property type="entry name" value="Translation factors"/>
    <property type="match status" value="1"/>
</dbReference>
<dbReference type="InterPro" id="IPR017927">
    <property type="entry name" value="FAD-bd_FR_type"/>
</dbReference>
<dbReference type="PANTHER" id="PTHR30157:SF0">
    <property type="entry name" value="NADPH-DEPENDENT FERRIC-CHELATE REDUCTASE"/>
    <property type="match status" value="1"/>
</dbReference>
<gene>
    <name evidence="3" type="ORF">SAMN02745244_03276</name>
</gene>
<organism evidence="3 4">
    <name type="scientific">Tessaracoccus bendigoensis DSM 12906</name>
    <dbReference type="NCBI Taxonomy" id="1123357"/>
    <lineage>
        <taxon>Bacteria</taxon>
        <taxon>Bacillati</taxon>
        <taxon>Actinomycetota</taxon>
        <taxon>Actinomycetes</taxon>
        <taxon>Propionibacteriales</taxon>
        <taxon>Propionibacteriaceae</taxon>
        <taxon>Tessaracoccus</taxon>
    </lineage>
</organism>
<dbReference type="Gene3D" id="3.40.50.80">
    <property type="entry name" value="Nucleotide-binding domain of ferredoxin-NADP reductase (FNR) module"/>
    <property type="match status" value="1"/>
</dbReference>
<feature type="domain" description="FAD-binding FR-type" evidence="2">
    <location>
        <begin position="6"/>
        <end position="125"/>
    </location>
</feature>
<dbReference type="OrthoDB" id="3291337at2"/>
<dbReference type="InterPro" id="IPR017938">
    <property type="entry name" value="Riboflavin_synthase-like_b-brl"/>
</dbReference>
<dbReference type="Pfam" id="PF08021">
    <property type="entry name" value="FAD_binding_9"/>
    <property type="match status" value="1"/>
</dbReference>
<evidence type="ECO:0000313" key="4">
    <source>
        <dbReference type="Proteomes" id="UP000184512"/>
    </source>
</evidence>
<dbReference type="InterPro" id="IPR007037">
    <property type="entry name" value="SIP_rossman_dom"/>
</dbReference>
<reference evidence="3 4" key="1">
    <citation type="submission" date="2016-11" db="EMBL/GenBank/DDBJ databases">
        <authorList>
            <person name="Jaros S."/>
            <person name="Januszkiewicz K."/>
            <person name="Wedrychowicz H."/>
        </authorList>
    </citation>
    <scope>NUCLEOTIDE SEQUENCE [LARGE SCALE GENOMIC DNA]</scope>
    <source>
        <strain evidence="3 4">DSM 12906</strain>
    </source>
</reference>
<dbReference type="RefSeq" id="WP_073190363.1">
    <property type="nucleotide sequence ID" value="NZ_FQZG01000082.1"/>
</dbReference>
<protein>
    <submittedName>
        <fullName evidence="3">NADPH-dependent ferric siderophore reductase, contains FAD-binding and SIP domains</fullName>
    </submittedName>
</protein>
<keyword evidence="4" id="KW-1185">Reference proteome</keyword>
<evidence type="ECO:0000259" key="2">
    <source>
        <dbReference type="PROSITE" id="PS51384"/>
    </source>
</evidence>